<dbReference type="SUPFAM" id="SSF50494">
    <property type="entry name" value="Trypsin-like serine proteases"/>
    <property type="match status" value="1"/>
</dbReference>
<evidence type="ECO:0000256" key="2">
    <source>
        <dbReference type="ARBA" id="ARBA00024195"/>
    </source>
</evidence>
<proteinExistence type="evidence at transcript level"/>
<feature type="signal peptide" evidence="3">
    <location>
        <begin position="1"/>
        <end position="17"/>
    </location>
</feature>
<dbReference type="AlphaFoldDB" id="R4G7D7"/>
<evidence type="ECO:0000256" key="1">
    <source>
        <dbReference type="ARBA" id="ARBA00023157"/>
    </source>
</evidence>
<dbReference type="FunFam" id="2.40.10.10:FF:000068">
    <property type="entry name" value="transmembrane protease serine 2"/>
    <property type="match status" value="1"/>
</dbReference>
<dbReference type="PROSITE" id="PS00135">
    <property type="entry name" value="TRYPSIN_SER"/>
    <property type="match status" value="1"/>
</dbReference>
<dbReference type="GO" id="GO:0004252">
    <property type="term" value="F:serine-type endopeptidase activity"/>
    <property type="evidence" value="ECO:0007669"/>
    <property type="project" value="InterPro"/>
</dbReference>
<dbReference type="InterPro" id="IPR043504">
    <property type="entry name" value="Peptidase_S1_PA_chymotrypsin"/>
</dbReference>
<evidence type="ECO:0000259" key="4">
    <source>
        <dbReference type="PROSITE" id="PS50240"/>
    </source>
</evidence>
<keyword evidence="1" id="KW-1015">Disulfide bond</keyword>
<sequence>MLLFPFLLLILPEISSTKYIQHHPTKQIVGGNTVKSCEFPHMVYLNLKFSSGRAFCGGSIVNKNYILTTARCLDGDLVDVTVYIGSIRKNRGKQRIKGTKWFLHPDFEITSKKIVNDIALVKLEKEIEFDECVHAISLPTKGQQVSDNCYITGWGFLSDELGFSRFLKKAPVKFIPIQKCQKQFPGIYPDQHICIGDQTHMGASSCLGDSGGPLTCTSLSDNKTVVTGVASYSYSCNQGFSVFTNTETFVDWLKAKMQ</sequence>
<dbReference type="PANTHER" id="PTHR24256">
    <property type="entry name" value="TRYPTASE-RELATED"/>
    <property type="match status" value="1"/>
</dbReference>
<keyword evidence="3" id="KW-0732">Signal</keyword>
<dbReference type="InterPro" id="IPR009003">
    <property type="entry name" value="Peptidase_S1_PA"/>
</dbReference>
<dbReference type="CDD" id="cd00190">
    <property type="entry name" value="Tryp_SPc"/>
    <property type="match status" value="1"/>
</dbReference>
<reference evidence="5" key="1">
    <citation type="submission" date="2013-02" db="EMBL/GenBank/DDBJ databases">
        <title>Molecular phylogeny and evolution of the proteins encoded by coleoid (cuttlefish, octopus, squid) posterior venom glands.</title>
        <authorList>
            <person name="Fry B.G."/>
        </authorList>
    </citation>
    <scope>NUCLEOTIDE SEQUENCE</scope>
    <source>
        <tissue evidence="5">Posterior venom gland</tissue>
    </source>
</reference>
<feature type="domain" description="Peptidase S1" evidence="4">
    <location>
        <begin position="28"/>
        <end position="258"/>
    </location>
</feature>
<name>R4G7D7_9MOLL</name>
<dbReference type="EMBL" id="GAGN01000010">
    <property type="protein sequence ID" value="JAA74598.1"/>
    <property type="molecule type" value="mRNA"/>
</dbReference>
<dbReference type="PROSITE" id="PS50240">
    <property type="entry name" value="TRYPSIN_DOM"/>
    <property type="match status" value="1"/>
</dbReference>
<dbReference type="SMART" id="SM00020">
    <property type="entry name" value="Tryp_SPc"/>
    <property type="match status" value="1"/>
</dbReference>
<dbReference type="PRINTS" id="PR00722">
    <property type="entry name" value="CHYMOTRYPSIN"/>
</dbReference>
<evidence type="ECO:0000313" key="5">
    <source>
        <dbReference type="EMBL" id="JAA74598.1"/>
    </source>
</evidence>
<dbReference type="InterPro" id="IPR001254">
    <property type="entry name" value="Trypsin_dom"/>
</dbReference>
<protein>
    <submittedName>
        <fullName evidence="5">SP1-SepT-1</fullName>
    </submittedName>
</protein>
<feature type="chain" id="PRO_5004372164" evidence="3">
    <location>
        <begin position="18"/>
        <end position="258"/>
    </location>
</feature>
<dbReference type="GO" id="GO:0006508">
    <property type="term" value="P:proteolysis"/>
    <property type="evidence" value="ECO:0007669"/>
    <property type="project" value="InterPro"/>
</dbReference>
<dbReference type="InterPro" id="IPR051487">
    <property type="entry name" value="Ser/Thr_Proteases_Immune/Dev"/>
</dbReference>
<dbReference type="InterPro" id="IPR001314">
    <property type="entry name" value="Peptidase_S1A"/>
</dbReference>
<dbReference type="Pfam" id="PF00089">
    <property type="entry name" value="Trypsin"/>
    <property type="match status" value="1"/>
</dbReference>
<comment type="similarity">
    <text evidence="2">Belongs to the peptidase S1 family. CLIP subfamily.</text>
</comment>
<dbReference type="Gene3D" id="2.40.10.10">
    <property type="entry name" value="Trypsin-like serine proteases"/>
    <property type="match status" value="1"/>
</dbReference>
<organism evidence="5">
    <name type="scientific">Sepioteuthis australis</name>
    <dbReference type="NCBI Taxonomy" id="61682"/>
    <lineage>
        <taxon>Eukaryota</taxon>
        <taxon>Metazoa</taxon>
        <taxon>Spiralia</taxon>
        <taxon>Lophotrochozoa</taxon>
        <taxon>Mollusca</taxon>
        <taxon>Cephalopoda</taxon>
        <taxon>Coleoidea</taxon>
        <taxon>Decapodiformes</taxon>
        <taxon>Myopsida</taxon>
        <taxon>Loliginidae</taxon>
        <taxon>Sepioteuthis</taxon>
    </lineage>
</organism>
<accession>R4G7D7</accession>
<dbReference type="InterPro" id="IPR033116">
    <property type="entry name" value="TRYPSIN_SER"/>
</dbReference>
<evidence type="ECO:0000256" key="3">
    <source>
        <dbReference type="SAM" id="SignalP"/>
    </source>
</evidence>